<feature type="domain" description="Ig-like" evidence="15">
    <location>
        <begin position="223"/>
        <end position="337"/>
    </location>
</feature>
<keyword evidence="9 14" id="KW-0472">Membrane</keyword>
<keyword evidence="3" id="KW-1003">Cell membrane</keyword>
<evidence type="ECO:0000256" key="6">
    <source>
        <dbReference type="ARBA" id="ARBA00022737"/>
    </source>
</evidence>
<dbReference type="FunCoup" id="A0A672V2V7">
    <property type="interactions" value="33"/>
</dbReference>
<dbReference type="GeneTree" id="ENSGT00390000001509"/>
<evidence type="ECO:0000313" key="17">
    <source>
        <dbReference type="Proteomes" id="UP000472266"/>
    </source>
</evidence>
<dbReference type="InterPro" id="IPR007110">
    <property type="entry name" value="Ig-like_dom"/>
</dbReference>
<dbReference type="GO" id="GO:0005886">
    <property type="term" value="C:plasma membrane"/>
    <property type="evidence" value="ECO:0007669"/>
    <property type="project" value="UniProtKB-SubCell"/>
</dbReference>
<evidence type="ECO:0000256" key="1">
    <source>
        <dbReference type="ARBA" id="ARBA00004251"/>
    </source>
</evidence>
<sequence>MRRQRSKTEDRINPVSGRQLEECQTKEGTAGSMRRKHGDAAGEMEQLAKLLLWQMVLQQSSVCLYSVPADASNPQDSVVVSVLNISAAVGSQAVLPCKSYRMVWTQDRLNDRQRVVHWDVYSSYYGDNKMERLCDMYSAGAQRVYSSYNQGRIFMPQNAFTDGNFSLVIKDVAESDAGTYSCNLHHHYCHLYETVKIRLDITKKAKDANQYWDGEMQVIVALEGSTVMLPCVNRNHIWTERHSEEEQQVVHWDRQPPGVPHDRADRLIDLYASGERRSYGPLFIRQKMNITDTAFALGDFSLRISQLESADEGTYSCHLHHHYCGLHERRIYQVFVTEPVREKKVVNLTTHNVAPAIDPNVVRGHNVINVIIPESRLHFFQQLGYILATLLLFIVLLIIVVLITRKRRQRGYEYNVKKYGEKDVNLKEFTVDTTDLTQIRSEDVRLGMHQPAAILQTRSKLVITEAPEVYTGSEVKNKGIAEGGLQRPGQQHPCLCLRRAPLTNCISHLHLPALCYMLEDSVVPVRSRKLKSA</sequence>
<dbReference type="PANTHER" id="PTHR44793">
    <property type="entry name" value="MATRIX REMODELING-ASSOCIATED PROTEIN 8"/>
    <property type="match status" value="1"/>
</dbReference>
<feature type="compositionally biased region" description="Basic and acidic residues" evidence="13">
    <location>
        <begin position="1"/>
        <end position="12"/>
    </location>
</feature>
<evidence type="ECO:0000256" key="9">
    <source>
        <dbReference type="ARBA" id="ARBA00023136"/>
    </source>
</evidence>
<evidence type="ECO:0000259" key="15">
    <source>
        <dbReference type="PROSITE" id="PS50835"/>
    </source>
</evidence>
<dbReference type="SUPFAM" id="SSF48726">
    <property type="entry name" value="Immunoglobulin"/>
    <property type="match status" value="2"/>
</dbReference>
<reference evidence="16" key="3">
    <citation type="submission" date="2025-09" db="UniProtKB">
        <authorList>
            <consortium name="Ensembl"/>
        </authorList>
    </citation>
    <scope>IDENTIFICATION</scope>
</reference>
<dbReference type="GO" id="GO:0009986">
    <property type="term" value="C:cell surface"/>
    <property type="evidence" value="ECO:0007669"/>
    <property type="project" value="Ensembl"/>
</dbReference>
<dbReference type="InterPro" id="IPR036179">
    <property type="entry name" value="Ig-like_dom_sf"/>
</dbReference>
<keyword evidence="6" id="KW-0677">Repeat</keyword>
<evidence type="ECO:0000256" key="13">
    <source>
        <dbReference type="SAM" id="MobiDB-lite"/>
    </source>
</evidence>
<dbReference type="Pfam" id="PF07686">
    <property type="entry name" value="V-set"/>
    <property type="match status" value="2"/>
</dbReference>
<evidence type="ECO:0000256" key="10">
    <source>
        <dbReference type="ARBA" id="ARBA00023157"/>
    </source>
</evidence>
<dbReference type="SMART" id="SM00409">
    <property type="entry name" value="IG"/>
    <property type="match status" value="2"/>
</dbReference>
<dbReference type="InterPro" id="IPR013783">
    <property type="entry name" value="Ig-like_fold"/>
</dbReference>
<feature type="region of interest" description="Disordered" evidence="13">
    <location>
        <begin position="1"/>
        <end position="35"/>
    </location>
</feature>
<evidence type="ECO:0000256" key="8">
    <source>
        <dbReference type="ARBA" id="ARBA00022989"/>
    </source>
</evidence>
<comment type="subcellular location">
    <subcellularLocation>
        <location evidence="1">Cell membrane</location>
        <topology evidence="1">Single-pass type I membrane protein</topology>
    </subcellularLocation>
</comment>
<dbReference type="PROSITE" id="PS50835">
    <property type="entry name" value="IG_LIKE"/>
    <property type="match status" value="2"/>
</dbReference>
<dbReference type="Ensembl" id="ENSSHBT00005026063.1">
    <property type="protein sequence ID" value="ENSSHBP00005021857.1"/>
    <property type="gene ID" value="ENSSHBG00005018479.1"/>
</dbReference>
<keyword evidence="12" id="KW-0393">Immunoglobulin domain</keyword>
<keyword evidence="10" id="KW-1015">Disulfide bond</keyword>
<dbReference type="InterPro" id="IPR042472">
    <property type="entry name" value="MXRA8"/>
</dbReference>
<proteinExistence type="predicted"/>
<evidence type="ECO:0000256" key="12">
    <source>
        <dbReference type="ARBA" id="ARBA00023319"/>
    </source>
</evidence>
<evidence type="ECO:0000256" key="7">
    <source>
        <dbReference type="ARBA" id="ARBA00022889"/>
    </source>
</evidence>
<keyword evidence="17" id="KW-1185">Reference proteome</keyword>
<gene>
    <name evidence="16" type="primary">MXRA8</name>
</gene>
<evidence type="ECO:0000313" key="16">
    <source>
        <dbReference type="Ensembl" id="ENSSHBP00005021857.1"/>
    </source>
</evidence>
<feature type="transmembrane region" description="Helical" evidence="14">
    <location>
        <begin position="383"/>
        <end position="403"/>
    </location>
</feature>
<evidence type="ECO:0000256" key="2">
    <source>
        <dbReference type="ARBA" id="ARBA00018734"/>
    </source>
</evidence>
<keyword evidence="5" id="KW-0732">Signal</keyword>
<keyword evidence="8 14" id="KW-1133">Transmembrane helix</keyword>
<dbReference type="GO" id="GO:0060857">
    <property type="term" value="P:establishment of glial blood-brain barrier"/>
    <property type="evidence" value="ECO:0007669"/>
    <property type="project" value="Ensembl"/>
</dbReference>
<dbReference type="SMART" id="SM00406">
    <property type="entry name" value="IGv"/>
    <property type="match status" value="1"/>
</dbReference>
<keyword evidence="7" id="KW-0130">Cell adhesion</keyword>
<evidence type="ECO:0000256" key="14">
    <source>
        <dbReference type="SAM" id="Phobius"/>
    </source>
</evidence>
<dbReference type="PANTHER" id="PTHR44793:SF1">
    <property type="entry name" value="MATRIX REMODELING-ASSOCIATED PROTEIN 8"/>
    <property type="match status" value="1"/>
</dbReference>
<organism evidence="16 17">
    <name type="scientific">Strigops habroptila</name>
    <name type="common">Kakapo</name>
    <dbReference type="NCBI Taxonomy" id="2489341"/>
    <lineage>
        <taxon>Eukaryota</taxon>
        <taxon>Metazoa</taxon>
        <taxon>Chordata</taxon>
        <taxon>Craniata</taxon>
        <taxon>Vertebrata</taxon>
        <taxon>Euteleostomi</taxon>
        <taxon>Archelosauria</taxon>
        <taxon>Archosauria</taxon>
        <taxon>Dinosauria</taxon>
        <taxon>Saurischia</taxon>
        <taxon>Theropoda</taxon>
        <taxon>Coelurosauria</taxon>
        <taxon>Aves</taxon>
        <taxon>Neognathae</taxon>
        <taxon>Neoaves</taxon>
        <taxon>Telluraves</taxon>
        <taxon>Australaves</taxon>
        <taxon>Psittaciformes</taxon>
        <taxon>Psittacidae</taxon>
        <taxon>Strigops</taxon>
    </lineage>
</organism>
<protein>
    <recommendedName>
        <fullName evidence="2">Matrix remodeling-associated protein 8</fullName>
    </recommendedName>
</protein>
<reference evidence="16" key="2">
    <citation type="submission" date="2025-08" db="UniProtKB">
        <authorList>
            <consortium name="Ensembl"/>
        </authorList>
    </citation>
    <scope>IDENTIFICATION</scope>
</reference>
<dbReference type="AlphaFoldDB" id="A0A672V2V7"/>
<dbReference type="InParanoid" id="A0A672V2V7"/>
<feature type="domain" description="Ig-like" evidence="15">
    <location>
        <begin position="74"/>
        <end position="202"/>
    </location>
</feature>
<evidence type="ECO:0000256" key="11">
    <source>
        <dbReference type="ARBA" id="ARBA00023180"/>
    </source>
</evidence>
<dbReference type="Proteomes" id="UP000472266">
    <property type="component" value="Chromosome 19"/>
</dbReference>
<reference evidence="16 17" key="1">
    <citation type="submission" date="2019-11" db="EMBL/GenBank/DDBJ databases">
        <title>Strigops habroptila (kakapo) genome, bStrHab1, primary haplotype, v2.</title>
        <authorList>
            <person name="Jarvis E.D."/>
            <person name="Howard J."/>
            <person name="Rhie A."/>
            <person name="Phillippy A."/>
            <person name="Korlach J."/>
            <person name="Digby A."/>
            <person name="Iorns D."/>
            <person name="Eason D."/>
            <person name="Robertson B."/>
            <person name="Raemaekers T."/>
            <person name="Howe K."/>
            <person name="Lewin H."/>
            <person name="Damas J."/>
            <person name="Hastie A."/>
            <person name="Tracey A."/>
            <person name="Chow W."/>
            <person name="Fedrigo O."/>
        </authorList>
    </citation>
    <scope>NUCLEOTIDE SEQUENCE [LARGE SCALE GENOMIC DNA]</scope>
</reference>
<dbReference type="InterPro" id="IPR003599">
    <property type="entry name" value="Ig_sub"/>
</dbReference>
<evidence type="ECO:0000256" key="3">
    <source>
        <dbReference type="ARBA" id="ARBA00022475"/>
    </source>
</evidence>
<dbReference type="GO" id="GO:0007155">
    <property type="term" value="P:cell adhesion"/>
    <property type="evidence" value="ECO:0007669"/>
    <property type="project" value="UniProtKB-KW"/>
</dbReference>
<keyword evidence="11" id="KW-0325">Glycoprotein</keyword>
<dbReference type="Gene3D" id="2.60.40.10">
    <property type="entry name" value="Immunoglobulins"/>
    <property type="match status" value="2"/>
</dbReference>
<accession>A0A672V2V7</accession>
<keyword evidence="4 14" id="KW-0812">Transmembrane</keyword>
<evidence type="ECO:0000256" key="5">
    <source>
        <dbReference type="ARBA" id="ARBA00022729"/>
    </source>
</evidence>
<dbReference type="InterPro" id="IPR013106">
    <property type="entry name" value="Ig_V-set"/>
</dbReference>
<evidence type="ECO:0000256" key="4">
    <source>
        <dbReference type="ARBA" id="ARBA00022692"/>
    </source>
</evidence>
<dbReference type="FunFam" id="2.60.40.10:FF:000806">
    <property type="entry name" value="Matrix remodeling associated 8"/>
    <property type="match status" value="1"/>
</dbReference>
<name>A0A672V2V7_STRHB</name>